<keyword evidence="2" id="KW-0575">Peroxidase</keyword>
<dbReference type="RefSeq" id="WP_069311573.1">
    <property type="nucleotide sequence ID" value="NZ_MDTU01000001.1"/>
</dbReference>
<keyword evidence="5" id="KW-0408">Iron</keyword>
<dbReference type="InterPro" id="IPR011008">
    <property type="entry name" value="Dimeric_a/b-barrel"/>
</dbReference>
<accession>A0ABX2ZYU9</accession>
<dbReference type="InterPro" id="IPR006314">
    <property type="entry name" value="Dyp_peroxidase"/>
</dbReference>
<keyword evidence="3" id="KW-0479">Metal-binding</keyword>
<dbReference type="PANTHER" id="PTHR30521:SF0">
    <property type="entry name" value="DYP-TYPE PEROXIDASE FAMILY PROTEIN"/>
    <property type="match status" value="1"/>
</dbReference>
<comment type="caution">
    <text evidence="7">The sequence shown here is derived from an EMBL/GenBank/DDBJ whole genome shotgun (WGS) entry which is preliminary data.</text>
</comment>
<dbReference type="InterPro" id="IPR048328">
    <property type="entry name" value="Dyp_perox_C"/>
</dbReference>
<evidence type="ECO:0000256" key="3">
    <source>
        <dbReference type="ARBA" id="ARBA00022723"/>
    </source>
</evidence>
<evidence type="ECO:0000256" key="4">
    <source>
        <dbReference type="ARBA" id="ARBA00023002"/>
    </source>
</evidence>
<feature type="domain" description="Dyp-type peroxidase C-terminal" evidence="6">
    <location>
        <begin position="137"/>
        <end position="294"/>
    </location>
</feature>
<gene>
    <name evidence="7" type="ORF">BGC07_00715</name>
</gene>
<dbReference type="PROSITE" id="PS51404">
    <property type="entry name" value="DYP_PEROXIDASE"/>
    <property type="match status" value="1"/>
</dbReference>
<dbReference type="Proteomes" id="UP000094329">
    <property type="component" value="Unassembled WGS sequence"/>
</dbReference>
<dbReference type="SUPFAM" id="SSF54909">
    <property type="entry name" value="Dimeric alpha+beta barrel"/>
    <property type="match status" value="1"/>
</dbReference>
<dbReference type="NCBIfam" id="TIGR01413">
    <property type="entry name" value="Dyp_perox_fam"/>
    <property type="match status" value="1"/>
</dbReference>
<keyword evidence="8" id="KW-1185">Reference proteome</keyword>
<evidence type="ECO:0000313" key="8">
    <source>
        <dbReference type="Proteomes" id="UP000094329"/>
    </source>
</evidence>
<keyword evidence="4" id="KW-0560">Oxidoreductase</keyword>
<dbReference type="EMBL" id="MDTU01000001">
    <property type="protein sequence ID" value="ODN41771.1"/>
    <property type="molecule type" value="Genomic_DNA"/>
</dbReference>
<name>A0ABX2ZYU9_9GAMM</name>
<organism evidence="7 8">
    <name type="scientific">Piscirickettsia litoralis</name>
    <dbReference type="NCBI Taxonomy" id="1891921"/>
    <lineage>
        <taxon>Bacteria</taxon>
        <taxon>Pseudomonadati</taxon>
        <taxon>Pseudomonadota</taxon>
        <taxon>Gammaproteobacteria</taxon>
        <taxon>Thiotrichales</taxon>
        <taxon>Piscirickettsiaceae</taxon>
        <taxon>Piscirickettsia</taxon>
    </lineage>
</organism>
<evidence type="ECO:0000256" key="2">
    <source>
        <dbReference type="ARBA" id="ARBA00022559"/>
    </source>
</evidence>
<evidence type="ECO:0000256" key="5">
    <source>
        <dbReference type="ARBA" id="ARBA00023004"/>
    </source>
</evidence>
<evidence type="ECO:0000259" key="6">
    <source>
        <dbReference type="Pfam" id="PF20628"/>
    </source>
</evidence>
<evidence type="ECO:0000256" key="1">
    <source>
        <dbReference type="ARBA" id="ARBA00001970"/>
    </source>
</evidence>
<proteinExistence type="predicted"/>
<dbReference type="Pfam" id="PF20628">
    <property type="entry name" value="Dyp_perox_C"/>
    <property type="match status" value="1"/>
</dbReference>
<sequence>MAAANTHQSGITDDIPPCSYYLLFSLDDAEHLPEALAVLEQTTDGQKVVLGVGKALFAKAGVNNIPFEAYQATGEQSKLVPAGAYDLALWLRERDEGVLFHRAKKIVAELSPAFSLKECVRGITYLEKKENDKQINHDLSGFEDGTENPEGDDKLIAAIVQNNNQILQGGSCWTLQKWQHQFDWLSSASQGDKEKLIGRSLDDNREFKDNPSFAHVKRTAQESFSPEAFMWRRSMPWVNDQLEGGLMFSCFARSFYPFSAQLNRMTGGEDGVLDGLFQFSTVLFTCNFWCPPLVNGRVDLSFFLKGKL</sequence>
<comment type="cofactor">
    <cofactor evidence="1">
        <name>heme b</name>
        <dbReference type="ChEBI" id="CHEBI:60344"/>
    </cofactor>
</comment>
<dbReference type="PANTHER" id="PTHR30521">
    <property type="entry name" value="DEFERROCHELATASE/PEROXIDASE"/>
    <property type="match status" value="1"/>
</dbReference>
<protein>
    <recommendedName>
        <fullName evidence="6">Dyp-type peroxidase C-terminal domain-containing protein</fullName>
    </recommendedName>
</protein>
<reference evidence="7 8" key="1">
    <citation type="submission" date="2016-08" db="EMBL/GenBank/DDBJ databases">
        <title>Draft genome sequence of Candidatus Piscirickettsia litoralis, from seawater.</title>
        <authorList>
            <person name="Wan X."/>
            <person name="Lee A.J."/>
            <person name="Hou S."/>
            <person name="Donachie S.P."/>
        </authorList>
    </citation>
    <scope>NUCLEOTIDE SEQUENCE [LARGE SCALE GENOMIC DNA]</scope>
    <source>
        <strain evidence="7 8">Y2</strain>
    </source>
</reference>
<evidence type="ECO:0000313" key="7">
    <source>
        <dbReference type="EMBL" id="ODN41771.1"/>
    </source>
</evidence>